<comment type="caution">
    <text evidence="1">The sequence shown here is derived from an EMBL/GenBank/DDBJ whole genome shotgun (WGS) entry which is preliminary data.</text>
</comment>
<name>A0ACB8ZTJ7_CICIN</name>
<reference evidence="2" key="1">
    <citation type="journal article" date="2022" name="Mol. Ecol. Resour.">
        <title>The genomes of chicory, endive, great burdock and yacon provide insights into Asteraceae palaeo-polyploidization history and plant inulin production.</title>
        <authorList>
            <person name="Fan W."/>
            <person name="Wang S."/>
            <person name="Wang H."/>
            <person name="Wang A."/>
            <person name="Jiang F."/>
            <person name="Liu H."/>
            <person name="Zhao H."/>
            <person name="Xu D."/>
            <person name="Zhang Y."/>
        </authorList>
    </citation>
    <scope>NUCLEOTIDE SEQUENCE [LARGE SCALE GENOMIC DNA]</scope>
    <source>
        <strain evidence="2">cv. Punajuju</strain>
    </source>
</reference>
<organism evidence="1 2">
    <name type="scientific">Cichorium intybus</name>
    <name type="common">Chicory</name>
    <dbReference type="NCBI Taxonomy" id="13427"/>
    <lineage>
        <taxon>Eukaryota</taxon>
        <taxon>Viridiplantae</taxon>
        <taxon>Streptophyta</taxon>
        <taxon>Embryophyta</taxon>
        <taxon>Tracheophyta</taxon>
        <taxon>Spermatophyta</taxon>
        <taxon>Magnoliopsida</taxon>
        <taxon>eudicotyledons</taxon>
        <taxon>Gunneridae</taxon>
        <taxon>Pentapetalae</taxon>
        <taxon>asterids</taxon>
        <taxon>campanulids</taxon>
        <taxon>Asterales</taxon>
        <taxon>Asteraceae</taxon>
        <taxon>Cichorioideae</taxon>
        <taxon>Cichorieae</taxon>
        <taxon>Cichoriinae</taxon>
        <taxon>Cichorium</taxon>
    </lineage>
</organism>
<reference evidence="1 2" key="2">
    <citation type="journal article" date="2022" name="Mol. Ecol. Resour.">
        <title>The genomes of chicory, endive, great burdock and yacon provide insights into Asteraceae paleo-polyploidization history and plant inulin production.</title>
        <authorList>
            <person name="Fan W."/>
            <person name="Wang S."/>
            <person name="Wang H."/>
            <person name="Wang A."/>
            <person name="Jiang F."/>
            <person name="Liu H."/>
            <person name="Zhao H."/>
            <person name="Xu D."/>
            <person name="Zhang Y."/>
        </authorList>
    </citation>
    <scope>NUCLEOTIDE SEQUENCE [LARGE SCALE GENOMIC DNA]</scope>
    <source>
        <strain evidence="2">cv. Punajuju</strain>
        <tissue evidence="1">Leaves</tissue>
    </source>
</reference>
<gene>
    <name evidence="1" type="ORF">L2E82_45674</name>
</gene>
<dbReference type="Proteomes" id="UP001055811">
    <property type="component" value="Linkage Group LG08"/>
</dbReference>
<evidence type="ECO:0000313" key="1">
    <source>
        <dbReference type="EMBL" id="KAI3701031.1"/>
    </source>
</evidence>
<dbReference type="EMBL" id="CM042016">
    <property type="protein sequence ID" value="KAI3701031.1"/>
    <property type="molecule type" value="Genomic_DNA"/>
</dbReference>
<protein>
    <submittedName>
        <fullName evidence="1">Uncharacterized protein</fullName>
    </submittedName>
</protein>
<keyword evidence="2" id="KW-1185">Reference proteome</keyword>
<accession>A0ACB8ZTJ7</accession>
<sequence>MGKDGGCFPSKNRPPSTVESDPDPAPNPVSNHDDSISIESVNATVEIRKLRIFIVFYSMYGHVESLERSIKKGVEEIDGVEGVLFRVPETLSPETLSAMKLGYGKNRSSPESPPDIVKCFIRPPPGMIFTWISTLKPCDMRTYVTWGKPSSSALHNICYQSNSNDVYCQKHDVTAMVGPAFDSYMLLFS</sequence>
<proteinExistence type="predicted"/>
<evidence type="ECO:0000313" key="2">
    <source>
        <dbReference type="Proteomes" id="UP001055811"/>
    </source>
</evidence>